<evidence type="ECO:0000259" key="3">
    <source>
        <dbReference type="PROSITE" id="PS51471"/>
    </source>
</evidence>
<dbReference type="PROSITE" id="PS51471">
    <property type="entry name" value="FE2OG_OXY"/>
    <property type="match status" value="1"/>
</dbReference>
<comment type="caution">
    <text evidence="4">The sequence shown here is derived from an EMBL/GenBank/DDBJ whole genome shotgun (WGS) entry which is preliminary data.</text>
</comment>
<reference evidence="4" key="1">
    <citation type="submission" date="2022-03" db="EMBL/GenBank/DDBJ databases">
        <title>A functionally conserved STORR gene fusion in Papaver species that diverged 16.8 million years ago.</title>
        <authorList>
            <person name="Catania T."/>
        </authorList>
    </citation>
    <scope>NUCLEOTIDE SEQUENCE</scope>
    <source>
        <strain evidence="4">S-191538</strain>
    </source>
</reference>
<proteinExistence type="predicted"/>
<dbReference type="InterPro" id="IPR027443">
    <property type="entry name" value="IPNS-like_sf"/>
</dbReference>
<evidence type="ECO:0000313" key="4">
    <source>
        <dbReference type="EMBL" id="MCL7050506.1"/>
    </source>
</evidence>
<dbReference type="Gene3D" id="2.60.120.330">
    <property type="entry name" value="B-lactam Antibiotic, Isopenicillin N Synthase, Chain"/>
    <property type="match status" value="1"/>
</dbReference>
<dbReference type="Pfam" id="PF03171">
    <property type="entry name" value="2OG-FeII_Oxy"/>
    <property type="match status" value="1"/>
</dbReference>
<feature type="domain" description="Fe2OG dioxygenase" evidence="3">
    <location>
        <begin position="1"/>
        <end position="97"/>
    </location>
</feature>
<dbReference type="AlphaFoldDB" id="A0AA42B4W1"/>
<dbReference type="InterPro" id="IPR005123">
    <property type="entry name" value="Oxoglu/Fe-dep_dioxygenase_dom"/>
</dbReference>
<dbReference type="InterPro" id="IPR044861">
    <property type="entry name" value="IPNS-like_FE2OG_OXY"/>
</dbReference>
<accession>A0AA42B4W1</accession>
<gene>
    <name evidence="4" type="ORF">MKW94_013446</name>
</gene>
<name>A0AA42B4W1_PAPNU</name>
<evidence type="ECO:0000313" key="5">
    <source>
        <dbReference type="Proteomes" id="UP001177140"/>
    </source>
</evidence>
<evidence type="ECO:0000256" key="1">
    <source>
        <dbReference type="ARBA" id="ARBA00022723"/>
    </source>
</evidence>
<sequence length="156" mass="17469">MRVNYYPPCPQPEHVIGLTPHSDGGGLTILLQLNEVDGLQIRKENVWVPTKPLPNAFVVNIGNILEILSNGIYRSVEHRATVNLTKERLSLATFHNPKIGTKVGPIPSMITPETPALFKTIGYEDYKKKFFSRKLDGKSFLNSMRIGESDEDNIPL</sequence>
<dbReference type="EMBL" id="JAJJMA010328673">
    <property type="protein sequence ID" value="MCL7050506.1"/>
    <property type="molecule type" value="Genomic_DNA"/>
</dbReference>
<evidence type="ECO:0000256" key="2">
    <source>
        <dbReference type="ARBA" id="ARBA00023004"/>
    </source>
</evidence>
<dbReference type="PANTHER" id="PTHR47991">
    <property type="entry name" value="OXOGLUTARATE/IRON-DEPENDENT DIOXYGENASE"/>
    <property type="match status" value="1"/>
</dbReference>
<organism evidence="4 5">
    <name type="scientific">Papaver nudicaule</name>
    <name type="common">Iceland poppy</name>
    <dbReference type="NCBI Taxonomy" id="74823"/>
    <lineage>
        <taxon>Eukaryota</taxon>
        <taxon>Viridiplantae</taxon>
        <taxon>Streptophyta</taxon>
        <taxon>Embryophyta</taxon>
        <taxon>Tracheophyta</taxon>
        <taxon>Spermatophyta</taxon>
        <taxon>Magnoliopsida</taxon>
        <taxon>Ranunculales</taxon>
        <taxon>Papaveraceae</taxon>
        <taxon>Papaveroideae</taxon>
        <taxon>Papaver</taxon>
    </lineage>
</organism>
<keyword evidence="1" id="KW-0479">Metal-binding</keyword>
<keyword evidence="2" id="KW-0408">Iron</keyword>
<protein>
    <recommendedName>
        <fullName evidence="3">Fe2OG dioxygenase domain-containing protein</fullName>
    </recommendedName>
</protein>
<dbReference type="InterPro" id="IPR050295">
    <property type="entry name" value="Plant_2OG-oxidoreductases"/>
</dbReference>
<dbReference type="Proteomes" id="UP001177140">
    <property type="component" value="Unassembled WGS sequence"/>
</dbReference>
<keyword evidence="5" id="KW-1185">Reference proteome</keyword>
<dbReference type="SUPFAM" id="SSF51197">
    <property type="entry name" value="Clavaminate synthase-like"/>
    <property type="match status" value="1"/>
</dbReference>
<dbReference type="GO" id="GO:0046872">
    <property type="term" value="F:metal ion binding"/>
    <property type="evidence" value="ECO:0007669"/>
    <property type="project" value="UniProtKB-KW"/>
</dbReference>